<dbReference type="PANTHER" id="PTHR23098">
    <property type="entry name" value="AGAP001331-PA-RELATED"/>
    <property type="match status" value="1"/>
</dbReference>
<evidence type="ECO:0000256" key="2">
    <source>
        <dbReference type="ARBA" id="ARBA00016807"/>
    </source>
</evidence>
<evidence type="ECO:0000256" key="3">
    <source>
        <dbReference type="ARBA" id="ARBA00023015"/>
    </source>
</evidence>
<protein>
    <recommendedName>
        <fullName evidence="2">Regulatory protein zeste</fullName>
    </recommendedName>
</protein>
<dbReference type="InterPro" id="IPR028002">
    <property type="entry name" value="Myb_DNA-bind_5"/>
</dbReference>
<dbReference type="Pfam" id="PF13873">
    <property type="entry name" value="Myb_DNA-bind_5"/>
    <property type="match status" value="1"/>
</dbReference>
<name>A0A8D8X9C6_9HEMI</name>
<sequence length="216" mass="24003">MAAKGKPFSDLEINTLLGLVKEKSKILESKITDKFSNVQKEKAWGEVEKDFNSRGSYFRTSASLKNKWFLMKKKARSEAAALRYEGSRTGGGPSSAPPHLSCTSEKVLETCSALSMIGSSGGPCSDGDAMVVKPTVDDNSGEILPSEYEIEELYIESVELCEADDNNNNTQETEKKECIVDEPKWNSYTPAMLKKMRSRKLMTKTPVKKSQKKKEL</sequence>
<dbReference type="PANTHER" id="PTHR23098:SF16">
    <property type="entry name" value="REGULATORY PROTEIN ZESTE"/>
    <property type="match status" value="1"/>
</dbReference>
<keyword evidence="4" id="KW-0804">Transcription</keyword>
<evidence type="ECO:0000259" key="7">
    <source>
        <dbReference type="Pfam" id="PF13873"/>
    </source>
</evidence>
<proteinExistence type="predicted"/>
<keyword evidence="3" id="KW-0805">Transcription regulation</keyword>
<feature type="domain" description="Myb/SANT-like DNA-binding" evidence="7">
    <location>
        <begin position="5"/>
        <end position="80"/>
    </location>
</feature>
<dbReference type="AlphaFoldDB" id="A0A8D8X9C6"/>
<evidence type="ECO:0000313" key="8">
    <source>
        <dbReference type="EMBL" id="CAG6686644.1"/>
    </source>
</evidence>
<dbReference type="GO" id="GO:0005634">
    <property type="term" value="C:nucleus"/>
    <property type="evidence" value="ECO:0007669"/>
    <property type="project" value="TreeGrafter"/>
</dbReference>
<evidence type="ECO:0000256" key="1">
    <source>
        <dbReference type="ARBA" id="ARBA00011764"/>
    </source>
</evidence>
<evidence type="ECO:0000256" key="6">
    <source>
        <dbReference type="SAM" id="MobiDB-lite"/>
    </source>
</evidence>
<dbReference type="EMBL" id="HBUF01277578">
    <property type="protein sequence ID" value="CAG6686644.1"/>
    <property type="molecule type" value="Transcribed_RNA"/>
</dbReference>
<evidence type="ECO:0000256" key="4">
    <source>
        <dbReference type="ARBA" id="ARBA00023163"/>
    </source>
</evidence>
<organism evidence="8">
    <name type="scientific">Cacopsylla melanoneura</name>
    <dbReference type="NCBI Taxonomy" id="428564"/>
    <lineage>
        <taxon>Eukaryota</taxon>
        <taxon>Metazoa</taxon>
        <taxon>Ecdysozoa</taxon>
        <taxon>Arthropoda</taxon>
        <taxon>Hexapoda</taxon>
        <taxon>Insecta</taxon>
        <taxon>Pterygota</taxon>
        <taxon>Neoptera</taxon>
        <taxon>Paraneoptera</taxon>
        <taxon>Hemiptera</taxon>
        <taxon>Sternorrhyncha</taxon>
        <taxon>Psylloidea</taxon>
        <taxon>Psyllidae</taxon>
        <taxon>Psyllinae</taxon>
        <taxon>Cacopsylla</taxon>
    </lineage>
</organism>
<evidence type="ECO:0000256" key="5">
    <source>
        <dbReference type="ARBA" id="ARBA00025466"/>
    </source>
</evidence>
<comment type="function">
    <text evidence="5">Involved in transvection phenomena (= synapsis-dependent gene expression), where the synaptic pairing of chromosomes carrying genes with which zeste interacts influences the expression of these genes. Zeste binds to DNA and stimulates transcription from a nearby promoter.</text>
</comment>
<feature type="region of interest" description="Disordered" evidence="6">
    <location>
        <begin position="197"/>
        <end position="216"/>
    </location>
</feature>
<comment type="subunit">
    <text evidence="1">Self-associates forming complexes of several hundred monomers.</text>
</comment>
<accession>A0A8D8X9C6</accession>
<reference evidence="8" key="1">
    <citation type="submission" date="2021-05" db="EMBL/GenBank/DDBJ databases">
        <authorList>
            <person name="Alioto T."/>
            <person name="Alioto T."/>
            <person name="Gomez Garrido J."/>
        </authorList>
    </citation>
    <scope>NUCLEOTIDE SEQUENCE</scope>
</reference>